<keyword evidence="3 5" id="KW-1133">Transmembrane helix</keyword>
<evidence type="ECO:0000256" key="1">
    <source>
        <dbReference type="ARBA" id="ARBA00004141"/>
    </source>
</evidence>
<sequence length="90" mass="10295">MNSYVGYLAAFLTTFSFLPQAIKTIRTKCTEGISAVMYSLFTIGIFFWLVYGILVEDIIIISANFVTFIFAFIILFISIYNLIKKKKITN</sequence>
<dbReference type="STRING" id="1915309.AXG55_10275"/>
<dbReference type="AlphaFoldDB" id="A0A1L4D4N4"/>
<protein>
    <recommendedName>
        <fullName evidence="8">Glutathione synthetase</fullName>
    </recommendedName>
</protein>
<evidence type="ECO:0000313" key="6">
    <source>
        <dbReference type="EMBL" id="APJ05158.1"/>
    </source>
</evidence>
<comment type="subcellular location">
    <subcellularLocation>
        <location evidence="1">Membrane</location>
        <topology evidence="1">Multi-pass membrane protein</topology>
    </subcellularLocation>
</comment>
<dbReference type="KEGG" id="saqi:AXG55_10275"/>
<keyword evidence="2 5" id="KW-0812">Transmembrane</keyword>
<evidence type="ECO:0000256" key="3">
    <source>
        <dbReference type="ARBA" id="ARBA00022989"/>
    </source>
</evidence>
<evidence type="ECO:0000256" key="5">
    <source>
        <dbReference type="SAM" id="Phobius"/>
    </source>
</evidence>
<dbReference type="InterPro" id="IPR047662">
    <property type="entry name" value="SemiSWEET"/>
</dbReference>
<proteinExistence type="predicted"/>
<dbReference type="Pfam" id="PF04193">
    <property type="entry name" value="PQ-loop"/>
    <property type="match status" value="1"/>
</dbReference>
<keyword evidence="7" id="KW-1185">Reference proteome</keyword>
<dbReference type="InterPro" id="IPR006603">
    <property type="entry name" value="PQ-loop_rpt"/>
</dbReference>
<dbReference type="OrthoDB" id="122062at2"/>
<evidence type="ECO:0000256" key="2">
    <source>
        <dbReference type="ARBA" id="ARBA00022692"/>
    </source>
</evidence>
<feature type="transmembrane region" description="Helical" evidence="5">
    <location>
        <begin position="35"/>
        <end position="54"/>
    </location>
</feature>
<dbReference type="GO" id="GO:0051119">
    <property type="term" value="F:sugar transmembrane transporter activity"/>
    <property type="evidence" value="ECO:0007669"/>
    <property type="project" value="InterPro"/>
</dbReference>
<reference evidence="6 7" key="1">
    <citation type="submission" date="2016-10" db="EMBL/GenBank/DDBJ databases">
        <title>Silvanigrella aquatica sp. nov., isolated from a freshwater lake located in the Black Forest, Germany, description of Silvanigrellaceae fam. nov., Silvanigrellales ord. nov., reclassification of the order Bdellovibrionales in the class Oligoflexia, reclassification of the families Bacteriovoracaceae and Halobacteriovoraceae in the new order Bacteriovoracales ord. nov., and reclassification of the family Pseudobacteriovoracaceae in the order Oligoflexiales.</title>
        <authorList>
            <person name="Hahn M.W."/>
            <person name="Schmidt J."/>
            <person name="Koll U."/>
            <person name="Rohde M."/>
            <person name="Verbag S."/>
            <person name="Pitt A."/>
            <person name="Nakai R."/>
            <person name="Naganuma T."/>
            <person name="Lang E."/>
        </authorList>
    </citation>
    <scope>NUCLEOTIDE SEQUENCE [LARGE SCALE GENOMIC DNA]</scope>
    <source>
        <strain evidence="6 7">MWH-Nonnen-W8red</strain>
    </source>
</reference>
<gene>
    <name evidence="6" type="ORF">AXG55_10275</name>
</gene>
<dbReference type="Proteomes" id="UP000184731">
    <property type="component" value="Chromosome"/>
</dbReference>
<feature type="transmembrane region" description="Helical" evidence="5">
    <location>
        <begin position="60"/>
        <end position="83"/>
    </location>
</feature>
<keyword evidence="4 5" id="KW-0472">Membrane</keyword>
<accession>A0A1L4D4N4</accession>
<evidence type="ECO:0000256" key="4">
    <source>
        <dbReference type="ARBA" id="ARBA00023136"/>
    </source>
</evidence>
<evidence type="ECO:0008006" key="8">
    <source>
        <dbReference type="Google" id="ProtNLM"/>
    </source>
</evidence>
<organism evidence="6 7">
    <name type="scientific">Silvanigrella aquatica</name>
    <dbReference type="NCBI Taxonomy" id="1915309"/>
    <lineage>
        <taxon>Bacteria</taxon>
        <taxon>Pseudomonadati</taxon>
        <taxon>Bdellovibrionota</taxon>
        <taxon>Oligoflexia</taxon>
        <taxon>Silvanigrellales</taxon>
        <taxon>Silvanigrellaceae</taxon>
        <taxon>Silvanigrella</taxon>
    </lineage>
</organism>
<name>A0A1L4D4N4_9BACT</name>
<evidence type="ECO:0000313" key="7">
    <source>
        <dbReference type="Proteomes" id="UP000184731"/>
    </source>
</evidence>
<dbReference type="GO" id="GO:0016020">
    <property type="term" value="C:membrane"/>
    <property type="evidence" value="ECO:0007669"/>
    <property type="project" value="UniProtKB-SubCell"/>
</dbReference>
<dbReference type="NCBIfam" id="NF037968">
    <property type="entry name" value="SemiSWEET_2"/>
    <property type="match status" value="1"/>
</dbReference>
<dbReference type="EMBL" id="CP017834">
    <property type="protein sequence ID" value="APJ05158.1"/>
    <property type="molecule type" value="Genomic_DNA"/>
</dbReference>
<dbReference type="Gene3D" id="1.20.1280.290">
    <property type="match status" value="1"/>
</dbReference>